<dbReference type="EMBL" id="JANVFT010000006">
    <property type="protein sequence ID" value="KAJ4500251.1"/>
    <property type="molecule type" value="Genomic_DNA"/>
</dbReference>
<evidence type="ECO:0000256" key="1">
    <source>
        <dbReference type="SAM" id="MobiDB-lite"/>
    </source>
</evidence>
<evidence type="ECO:0000313" key="3">
    <source>
        <dbReference type="Proteomes" id="UP001150217"/>
    </source>
</evidence>
<comment type="caution">
    <text evidence="2">The sequence shown here is derived from an EMBL/GenBank/DDBJ whole genome shotgun (WGS) entry which is preliminary data.</text>
</comment>
<dbReference type="Proteomes" id="UP001150217">
    <property type="component" value="Unassembled WGS sequence"/>
</dbReference>
<feature type="compositionally biased region" description="Polar residues" evidence="1">
    <location>
        <begin position="33"/>
        <end position="45"/>
    </location>
</feature>
<proteinExistence type="predicted"/>
<feature type="compositionally biased region" description="Acidic residues" evidence="1">
    <location>
        <begin position="80"/>
        <end position="112"/>
    </location>
</feature>
<keyword evidence="3" id="KW-1185">Reference proteome</keyword>
<accession>A0ABQ8VV75</accession>
<feature type="region of interest" description="Disordered" evidence="1">
    <location>
        <begin position="24"/>
        <end position="119"/>
    </location>
</feature>
<protein>
    <submittedName>
        <fullName evidence="2">Uncharacterized protein</fullName>
    </submittedName>
</protein>
<evidence type="ECO:0000313" key="2">
    <source>
        <dbReference type="EMBL" id="KAJ4500251.1"/>
    </source>
</evidence>
<organism evidence="2 3">
    <name type="scientific">Lentinula lateritia</name>
    <dbReference type="NCBI Taxonomy" id="40482"/>
    <lineage>
        <taxon>Eukaryota</taxon>
        <taxon>Fungi</taxon>
        <taxon>Dikarya</taxon>
        <taxon>Basidiomycota</taxon>
        <taxon>Agaricomycotina</taxon>
        <taxon>Agaricomycetes</taxon>
        <taxon>Agaricomycetidae</taxon>
        <taxon>Agaricales</taxon>
        <taxon>Marasmiineae</taxon>
        <taxon>Omphalotaceae</taxon>
        <taxon>Lentinula</taxon>
    </lineage>
</organism>
<reference evidence="2" key="1">
    <citation type="submission" date="2022-08" db="EMBL/GenBank/DDBJ databases">
        <title>A Global Phylogenomic Analysis of the Shiitake Genus Lentinula.</title>
        <authorList>
            <consortium name="DOE Joint Genome Institute"/>
            <person name="Sierra-Patev S."/>
            <person name="Min B."/>
            <person name="Naranjo-Ortiz M."/>
            <person name="Looney B."/>
            <person name="Konkel Z."/>
            <person name="Slot J.C."/>
            <person name="Sakamoto Y."/>
            <person name="Steenwyk J.L."/>
            <person name="Rokas A."/>
            <person name="Carro J."/>
            <person name="Camarero S."/>
            <person name="Ferreira P."/>
            <person name="Molpeceres G."/>
            <person name="Ruiz-Duenas F.J."/>
            <person name="Serrano A."/>
            <person name="Henrissat B."/>
            <person name="Drula E."/>
            <person name="Hughes K.W."/>
            <person name="Mata J.L."/>
            <person name="Ishikawa N.K."/>
            <person name="Vargas-Isla R."/>
            <person name="Ushijima S."/>
            <person name="Smith C.A."/>
            <person name="Ahrendt S."/>
            <person name="Andreopoulos W."/>
            <person name="He G."/>
            <person name="Labutti K."/>
            <person name="Lipzen A."/>
            <person name="Ng V."/>
            <person name="Riley R."/>
            <person name="Sandor L."/>
            <person name="Barry K."/>
            <person name="Martinez A.T."/>
            <person name="Xiao Y."/>
            <person name="Gibbons J.G."/>
            <person name="Terashima K."/>
            <person name="Grigoriev I.V."/>
            <person name="Hibbett D.S."/>
        </authorList>
    </citation>
    <scope>NUCLEOTIDE SEQUENCE</scope>
    <source>
        <strain evidence="2">RHP3577 ss4</strain>
    </source>
</reference>
<sequence>MSFNLDGALELAMLITDLTNLAANNKSRARTTPLPTKSGCVTPSISRPKYPAPKIKIDSSSDEEQLLPTKHKRAKKTIEPESEPEQDDENESDTSEYEDELDAEAEVEGEREDDARASNYIQAEAVQFSHGMF</sequence>
<gene>
    <name evidence="2" type="ORF">C8R41DRAFT_863259</name>
</gene>
<name>A0ABQ8VV75_9AGAR</name>